<dbReference type="CDD" id="cd11659">
    <property type="entry name" value="SANT_CDC5_II"/>
    <property type="match status" value="1"/>
</dbReference>
<evidence type="ECO:0000256" key="5">
    <source>
        <dbReference type="ARBA" id="ARBA00022737"/>
    </source>
</evidence>
<comment type="caution">
    <text evidence="12">The sequence shown here is derived from an EMBL/GenBank/DDBJ whole genome shotgun (WGS) entry which is preliminary data.</text>
</comment>
<dbReference type="Gene3D" id="1.10.10.60">
    <property type="entry name" value="Homeodomain-like"/>
    <property type="match status" value="2"/>
</dbReference>
<dbReference type="GO" id="GO:0005681">
    <property type="term" value="C:spliceosomal complex"/>
    <property type="evidence" value="ECO:0007669"/>
    <property type="project" value="UniProtKB-KW"/>
</dbReference>
<dbReference type="GO" id="GO:0003677">
    <property type="term" value="F:DNA binding"/>
    <property type="evidence" value="ECO:0007669"/>
    <property type="project" value="UniProtKB-KW"/>
</dbReference>
<evidence type="ECO:0000256" key="7">
    <source>
        <dbReference type="ARBA" id="ARBA00023187"/>
    </source>
</evidence>
<dbReference type="SUPFAM" id="SSF46689">
    <property type="entry name" value="Homeodomain-like"/>
    <property type="match status" value="1"/>
</dbReference>
<evidence type="ECO:0000313" key="13">
    <source>
        <dbReference type="Proteomes" id="UP001154282"/>
    </source>
</evidence>
<feature type="compositionally biased region" description="Basic and acidic residues" evidence="9">
    <location>
        <begin position="112"/>
        <end position="130"/>
    </location>
</feature>
<dbReference type="PROSITE" id="PS50090">
    <property type="entry name" value="MYB_LIKE"/>
    <property type="match status" value="2"/>
</dbReference>
<keyword evidence="7" id="KW-0508">mRNA splicing</keyword>
<evidence type="ECO:0000256" key="6">
    <source>
        <dbReference type="ARBA" id="ARBA00023125"/>
    </source>
</evidence>
<dbReference type="CDD" id="cd00167">
    <property type="entry name" value="SANT"/>
    <property type="match status" value="1"/>
</dbReference>
<protein>
    <submittedName>
        <fullName evidence="12">Uncharacterized protein</fullName>
    </submittedName>
</protein>
<evidence type="ECO:0000256" key="8">
    <source>
        <dbReference type="ARBA" id="ARBA00023242"/>
    </source>
</evidence>
<accession>A0AAV0P0W4</accession>
<dbReference type="AlphaFoldDB" id="A0AAV0P0W4"/>
<feature type="region of interest" description="Disordered" evidence="9">
    <location>
        <begin position="107"/>
        <end position="146"/>
    </location>
</feature>
<comment type="subcellular location">
    <subcellularLocation>
        <location evidence="1">Nucleus</location>
    </subcellularLocation>
</comment>
<evidence type="ECO:0000313" key="12">
    <source>
        <dbReference type="EMBL" id="CAI0464797.1"/>
    </source>
</evidence>
<name>A0AAV0P0W4_9ROSI</name>
<dbReference type="PANTHER" id="PTHR45885:SF1">
    <property type="entry name" value="CELL DIVISION CYCLE 5-LIKE PROTEIN"/>
    <property type="match status" value="1"/>
</dbReference>
<organism evidence="12 13">
    <name type="scientific">Linum tenue</name>
    <dbReference type="NCBI Taxonomy" id="586396"/>
    <lineage>
        <taxon>Eukaryota</taxon>
        <taxon>Viridiplantae</taxon>
        <taxon>Streptophyta</taxon>
        <taxon>Embryophyta</taxon>
        <taxon>Tracheophyta</taxon>
        <taxon>Spermatophyta</taxon>
        <taxon>Magnoliopsida</taxon>
        <taxon>eudicotyledons</taxon>
        <taxon>Gunneridae</taxon>
        <taxon>Pentapetalae</taxon>
        <taxon>rosids</taxon>
        <taxon>fabids</taxon>
        <taxon>Malpighiales</taxon>
        <taxon>Linaceae</taxon>
        <taxon>Linum</taxon>
    </lineage>
</organism>
<keyword evidence="3" id="KW-0507">mRNA processing</keyword>
<evidence type="ECO:0000259" key="10">
    <source>
        <dbReference type="PROSITE" id="PS50090"/>
    </source>
</evidence>
<dbReference type="EMBL" id="CAMGYJ010000008">
    <property type="protein sequence ID" value="CAI0464797.1"/>
    <property type="molecule type" value="Genomic_DNA"/>
</dbReference>
<evidence type="ECO:0000256" key="2">
    <source>
        <dbReference type="ARBA" id="ARBA00010506"/>
    </source>
</evidence>
<feature type="domain" description="Myb-like" evidence="10">
    <location>
        <begin position="2"/>
        <end position="53"/>
    </location>
</feature>
<dbReference type="InterPro" id="IPR017930">
    <property type="entry name" value="Myb_dom"/>
</dbReference>
<evidence type="ECO:0000256" key="9">
    <source>
        <dbReference type="SAM" id="MobiDB-lite"/>
    </source>
</evidence>
<dbReference type="PROSITE" id="PS51294">
    <property type="entry name" value="HTH_MYB"/>
    <property type="match status" value="2"/>
</dbReference>
<dbReference type="GO" id="GO:0000398">
    <property type="term" value="P:mRNA splicing, via spliceosome"/>
    <property type="evidence" value="ECO:0007669"/>
    <property type="project" value="InterPro"/>
</dbReference>
<evidence type="ECO:0000256" key="1">
    <source>
        <dbReference type="ARBA" id="ARBA00004123"/>
    </source>
</evidence>
<sequence length="368" mass="41853">MRIMAKGSLWKNSEDEVLKAAIMKYGKNQWGRISSLIGSKSAKQHKARWYEWLDPSIRKTEWTREEDEKLLHLAKLMPAQWRSIAPIVGRTPSQCVERYEKLLDSAVASGKDGNRHDDDNYDPRKLRPGEIDLNPESKPARPDPIDMDDVEMEMISEARARLANTRGKKAKRKAREKQLHEANFLACLQKRREVKAAGIADSVSQSRRMKTKGMIDYNAEIAFEKRPPPGFYDVSDEYRAEVERQPMFKFPITVAELEGERRVDSEAELRKKDVAKDAIADRRNALSAILRTNKSNDGEMLMKGSKLVLPAPQISGNELREIAKMGYATAGGKLEGRKQTDLEKLQAGFCNLPQPRNEYQIVVGQLDT</sequence>
<keyword evidence="6" id="KW-0238">DNA-binding</keyword>
<evidence type="ECO:0000256" key="4">
    <source>
        <dbReference type="ARBA" id="ARBA00022728"/>
    </source>
</evidence>
<dbReference type="GO" id="GO:0000974">
    <property type="term" value="C:Prp19 complex"/>
    <property type="evidence" value="ECO:0007669"/>
    <property type="project" value="InterPro"/>
</dbReference>
<feature type="domain" description="HTH myb-type" evidence="11">
    <location>
        <begin position="1"/>
        <end position="53"/>
    </location>
</feature>
<keyword evidence="13" id="KW-1185">Reference proteome</keyword>
<dbReference type="Proteomes" id="UP001154282">
    <property type="component" value="Unassembled WGS sequence"/>
</dbReference>
<dbReference type="InterPro" id="IPR009057">
    <property type="entry name" value="Homeodomain-like_sf"/>
</dbReference>
<feature type="domain" description="HTH myb-type" evidence="11">
    <location>
        <begin position="54"/>
        <end position="107"/>
    </location>
</feature>
<keyword evidence="5" id="KW-0677">Repeat</keyword>
<dbReference type="Pfam" id="PF13921">
    <property type="entry name" value="Myb_DNA-bind_6"/>
    <property type="match status" value="1"/>
</dbReference>
<proteinExistence type="inferred from homology"/>
<keyword evidence="8" id="KW-0539">Nucleus</keyword>
<comment type="similarity">
    <text evidence="2">Belongs to the CEF1 family.</text>
</comment>
<dbReference type="InterPro" id="IPR047240">
    <property type="entry name" value="SANT_CDC5L_II"/>
</dbReference>
<reference evidence="12" key="1">
    <citation type="submission" date="2022-08" db="EMBL/GenBank/DDBJ databases">
        <authorList>
            <person name="Gutierrez-Valencia J."/>
        </authorList>
    </citation>
    <scope>NUCLEOTIDE SEQUENCE</scope>
</reference>
<keyword evidence="4" id="KW-0747">Spliceosome</keyword>
<evidence type="ECO:0000256" key="3">
    <source>
        <dbReference type="ARBA" id="ARBA00022664"/>
    </source>
</evidence>
<dbReference type="InterPro" id="IPR001005">
    <property type="entry name" value="SANT/Myb"/>
</dbReference>
<dbReference type="PANTHER" id="PTHR45885">
    <property type="entry name" value="CELL DIVISION CYCLE 5-LIKE PROTEIN"/>
    <property type="match status" value="1"/>
</dbReference>
<gene>
    <name evidence="12" type="ORF">LITE_LOCUS36324</name>
</gene>
<feature type="domain" description="Myb-like" evidence="10">
    <location>
        <begin position="54"/>
        <end position="103"/>
    </location>
</feature>
<dbReference type="SMART" id="SM00717">
    <property type="entry name" value="SANT"/>
    <property type="match status" value="2"/>
</dbReference>
<evidence type="ECO:0000259" key="11">
    <source>
        <dbReference type="PROSITE" id="PS51294"/>
    </source>
</evidence>
<dbReference type="InterPro" id="IPR047242">
    <property type="entry name" value="CDC5L/Cef1"/>
</dbReference>